<evidence type="ECO:0000313" key="1">
    <source>
        <dbReference type="EMBL" id="CCH89271.1"/>
    </source>
</evidence>
<dbReference type="OrthoDB" id="5187345at2"/>
<organism evidence="1 2">
    <name type="scientific">Modestobacter italicus (strain DSM 44449 / CECT 9708 / BC 501)</name>
    <dbReference type="NCBI Taxonomy" id="2732864"/>
    <lineage>
        <taxon>Bacteria</taxon>
        <taxon>Bacillati</taxon>
        <taxon>Actinomycetota</taxon>
        <taxon>Actinomycetes</taxon>
        <taxon>Geodermatophilales</taxon>
        <taxon>Geodermatophilaceae</taxon>
        <taxon>Modestobacter</taxon>
    </lineage>
</organism>
<sequence length="148" mass="17222">MEEEYGPEEFEQRWLRFELWGGLGVHNGLFHHIHSEAHRIEPLFNRGAEWRAWWSTTSKAPALDLGLAIVWPDRTPPDDFFLPQRVARGRKQHFVRLHIDAGQVEAVPKENRRNLTVPAVLEALRWLTSELKLDPPPERLPEGVLPDQ</sequence>
<dbReference type="EMBL" id="FO203431">
    <property type="protein sequence ID" value="CCH89271.1"/>
    <property type="molecule type" value="Genomic_DNA"/>
</dbReference>
<name>I4F0V8_MODI5</name>
<protein>
    <submittedName>
        <fullName evidence="1">Uncharacterized protein</fullName>
    </submittedName>
</protein>
<proteinExistence type="predicted"/>
<dbReference type="HOGENOM" id="CLU_1756799_0_0_11"/>
<dbReference type="AlphaFoldDB" id="I4F0V8"/>
<evidence type="ECO:0000313" key="2">
    <source>
        <dbReference type="Proteomes" id="UP000006461"/>
    </source>
</evidence>
<dbReference type="KEGG" id="mmar:MODMU_3868"/>
<keyword evidence="2" id="KW-1185">Reference proteome</keyword>
<accession>I4F0V8</accession>
<gene>
    <name evidence="1" type="ordered locus">MODMU_3868</name>
</gene>
<dbReference type="Proteomes" id="UP000006461">
    <property type="component" value="Chromosome"/>
</dbReference>
<reference evidence="1 2" key="1">
    <citation type="journal article" date="2012" name="J. Bacteriol.">
        <title>Genome Sequence of Radiation-Resistant Modestobacter marinus Strain BC501, a Representative Actinobacterium That Thrives on Calcareous Stone Surfaces.</title>
        <authorList>
            <person name="Normand P."/>
            <person name="Gury J."/>
            <person name="Pujic P."/>
            <person name="Chouaia B."/>
            <person name="Crotti E."/>
            <person name="Brusetti L."/>
            <person name="Daffonchio D."/>
            <person name="Vacherie B."/>
            <person name="Barbe V."/>
            <person name="Medigue C."/>
            <person name="Calteau A."/>
            <person name="Ghodhbane-Gtari F."/>
            <person name="Essoussi I."/>
            <person name="Nouioui I."/>
            <person name="Abbassi-Ghozzi I."/>
            <person name="Gtari M."/>
        </authorList>
    </citation>
    <scope>NUCLEOTIDE SEQUENCE [LARGE SCALE GENOMIC DNA]</scope>
    <source>
        <strain evidence="2">BC 501</strain>
    </source>
</reference>